<accession>C4JIW1</accession>
<dbReference type="InterPro" id="IPR036378">
    <property type="entry name" value="FAS1_dom_sf"/>
</dbReference>
<dbReference type="eggNOG" id="ENOG502S17N">
    <property type="taxonomic scope" value="Eukaryota"/>
</dbReference>
<dbReference type="InParanoid" id="C4JIW1"/>
<dbReference type="OMA" id="PWENPED"/>
<proteinExistence type="predicted"/>
<protein>
    <recommendedName>
        <fullName evidence="2">FAS1 domain-containing protein</fullName>
    </recommendedName>
</protein>
<dbReference type="AlphaFoldDB" id="C4JIW1"/>
<name>C4JIW1_UNCRE</name>
<gene>
    <name evidence="3" type="ORF">UREG_01568</name>
</gene>
<dbReference type="EMBL" id="CH476615">
    <property type="protein sequence ID" value="EEP76719.1"/>
    <property type="molecule type" value="Genomic_DNA"/>
</dbReference>
<evidence type="ECO:0000313" key="4">
    <source>
        <dbReference type="Proteomes" id="UP000002058"/>
    </source>
</evidence>
<dbReference type="RefSeq" id="XP_002542052.1">
    <property type="nucleotide sequence ID" value="XM_002542006.1"/>
</dbReference>
<dbReference type="PANTHER" id="PTHR28156:SF1">
    <property type="entry name" value="FAS1 DOMAIN-CONTAINING PROTEIN YDR262W"/>
    <property type="match status" value="1"/>
</dbReference>
<dbReference type="SUPFAM" id="SSF82153">
    <property type="entry name" value="FAS1 domain"/>
    <property type="match status" value="1"/>
</dbReference>
<dbReference type="Gene3D" id="2.30.180.10">
    <property type="entry name" value="FAS1 domain"/>
    <property type="match status" value="1"/>
</dbReference>
<evidence type="ECO:0000259" key="2">
    <source>
        <dbReference type="PROSITE" id="PS50213"/>
    </source>
</evidence>
<dbReference type="PANTHER" id="PTHR28156">
    <property type="entry name" value="FAS1 DOMAIN-CONTAINING PROTEIN YDR262W"/>
    <property type="match status" value="1"/>
</dbReference>
<dbReference type="PROSITE" id="PS50213">
    <property type="entry name" value="FAS1"/>
    <property type="match status" value="1"/>
</dbReference>
<keyword evidence="1" id="KW-0732">Signal</keyword>
<reference evidence="4" key="1">
    <citation type="journal article" date="2009" name="Genome Res.">
        <title>Comparative genomic analyses of the human fungal pathogens Coccidioides and their relatives.</title>
        <authorList>
            <person name="Sharpton T.J."/>
            <person name="Stajich J.E."/>
            <person name="Rounsley S.D."/>
            <person name="Gardner M.J."/>
            <person name="Wortman J.R."/>
            <person name="Jordar V.S."/>
            <person name="Maiti R."/>
            <person name="Kodira C.D."/>
            <person name="Neafsey D.E."/>
            <person name="Zeng Q."/>
            <person name="Hung C.-Y."/>
            <person name="McMahan C."/>
            <person name="Muszewska A."/>
            <person name="Grynberg M."/>
            <person name="Mandel M.A."/>
            <person name="Kellner E.M."/>
            <person name="Barker B.M."/>
            <person name="Galgiani J.N."/>
            <person name="Orbach M.J."/>
            <person name="Kirkland T.N."/>
            <person name="Cole G.T."/>
            <person name="Henn M.R."/>
            <person name="Birren B.W."/>
            <person name="Taylor J.W."/>
        </authorList>
    </citation>
    <scope>NUCLEOTIDE SEQUENCE [LARGE SCALE GENOMIC DNA]</scope>
    <source>
        <strain evidence="4">UAMH 1704</strain>
    </source>
</reference>
<keyword evidence="4" id="KW-1185">Reference proteome</keyword>
<evidence type="ECO:0000313" key="3">
    <source>
        <dbReference type="EMBL" id="EEP76719.1"/>
    </source>
</evidence>
<feature type="domain" description="FAS1" evidence="2">
    <location>
        <begin position="17"/>
        <end position="166"/>
    </location>
</feature>
<dbReference type="GeneID" id="8440984"/>
<dbReference type="HOGENOM" id="CLU_091398_2_1_1"/>
<dbReference type="Proteomes" id="UP000002058">
    <property type="component" value="Unassembled WGS sequence"/>
</dbReference>
<dbReference type="InterPro" id="IPR000782">
    <property type="entry name" value="FAS1_domain"/>
</dbReference>
<sequence length="169" mass="19015">MGEQGGDQRPLIHSHERLAISDILSKTREINIFASLTREFEYLSDRFEDKTQSLIVLAPTNTAIEGLPHKPWESTSDYVDFGSNEAYAGRKGEERAANNLRRFVEAHVISSDSWAAGDNAQTLAGQEVRWEKDKNGKIRVYPGNIEVERIAARISNGEVWILNGIIEFV</sequence>
<dbReference type="STRING" id="336963.C4JIW1"/>
<dbReference type="VEuPathDB" id="FungiDB:UREG_01568"/>
<dbReference type="OrthoDB" id="5551751at2759"/>
<dbReference type="InterPro" id="IPR040200">
    <property type="entry name" value="Mug57-like"/>
</dbReference>
<organism evidence="3 4">
    <name type="scientific">Uncinocarpus reesii (strain UAMH 1704)</name>
    <dbReference type="NCBI Taxonomy" id="336963"/>
    <lineage>
        <taxon>Eukaryota</taxon>
        <taxon>Fungi</taxon>
        <taxon>Dikarya</taxon>
        <taxon>Ascomycota</taxon>
        <taxon>Pezizomycotina</taxon>
        <taxon>Eurotiomycetes</taxon>
        <taxon>Eurotiomycetidae</taxon>
        <taxon>Onygenales</taxon>
        <taxon>Onygenaceae</taxon>
        <taxon>Uncinocarpus</taxon>
    </lineage>
</organism>
<dbReference type="KEGG" id="ure:UREG_01568"/>
<evidence type="ECO:0000256" key="1">
    <source>
        <dbReference type="ARBA" id="ARBA00022729"/>
    </source>
</evidence>